<evidence type="ECO:0000256" key="1">
    <source>
        <dbReference type="SAM" id="Phobius"/>
    </source>
</evidence>
<keyword evidence="1" id="KW-1133">Transmembrane helix</keyword>
<proteinExistence type="predicted"/>
<feature type="chain" id="PRO_5045436734" evidence="2">
    <location>
        <begin position="21"/>
        <end position="98"/>
    </location>
</feature>
<keyword evidence="1" id="KW-0472">Membrane</keyword>
<name>A0ABQ9EZ25_TEGGR</name>
<dbReference type="Proteomes" id="UP001217089">
    <property type="component" value="Unassembled WGS sequence"/>
</dbReference>
<keyword evidence="2" id="KW-0732">Signal</keyword>
<dbReference type="EMBL" id="JARBDR010000640">
    <property type="protein sequence ID" value="KAJ8310415.1"/>
    <property type="molecule type" value="Genomic_DNA"/>
</dbReference>
<keyword evidence="4" id="KW-1185">Reference proteome</keyword>
<evidence type="ECO:0000313" key="4">
    <source>
        <dbReference type="Proteomes" id="UP001217089"/>
    </source>
</evidence>
<gene>
    <name evidence="3" type="ORF">KUTeg_012280</name>
</gene>
<comment type="caution">
    <text evidence="3">The sequence shown here is derived from an EMBL/GenBank/DDBJ whole genome shotgun (WGS) entry which is preliminary data.</text>
</comment>
<reference evidence="3 4" key="1">
    <citation type="submission" date="2022-12" db="EMBL/GenBank/DDBJ databases">
        <title>Chromosome-level genome of Tegillarca granosa.</title>
        <authorList>
            <person name="Kim J."/>
        </authorList>
    </citation>
    <scope>NUCLEOTIDE SEQUENCE [LARGE SCALE GENOMIC DNA]</scope>
    <source>
        <strain evidence="3">Teg-2019</strain>
        <tissue evidence="3">Adductor muscle</tissue>
    </source>
</reference>
<evidence type="ECO:0000256" key="2">
    <source>
        <dbReference type="SAM" id="SignalP"/>
    </source>
</evidence>
<organism evidence="3 4">
    <name type="scientific">Tegillarca granosa</name>
    <name type="common">Malaysian cockle</name>
    <name type="synonym">Anadara granosa</name>
    <dbReference type="NCBI Taxonomy" id="220873"/>
    <lineage>
        <taxon>Eukaryota</taxon>
        <taxon>Metazoa</taxon>
        <taxon>Spiralia</taxon>
        <taxon>Lophotrochozoa</taxon>
        <taxon>Mollusca</taxon>
        <taxon>Bivalvia</taxon>
        <taxon>Autobranchia</taxon>
        <taxon>Pteriomorphia</taxon>
        <taxon>Arcoida</taxon>
        <taxon>Arcoidea</taxon>
        <taxon>Arcidae</taxon>
        <taxon>Tegillarca</taxon>
    </lineage>
</organism>
<evidence type="ECO:0000313" key="3">
    <source>
        <dbReference type="EMBL" id="KAJ8310415.1"/>
    </source>
</evidence>
<keyword evidence="1" id="KW-0812">Transmembrane</keyword>
<protein>
    <submittedName>
        <fullName evidence="3">Uncharacterized protein</fullName>
    </submittedName>
</protein>
<feature type="signal peptide" evidence="2">
    <location>
        <begin position="1"/>
        <end position="20"/>
    </location>
</feature>
<feature type="transmembrane region" description="Helical" evidence="1">
    <location>
        <begin position="36"/>
        <end position="54"/>
    </location>
</feature>
<accession>A0ABQ9EZ25</accession>
<sequence length="98" mass="11441">MDFFVQIVLFIVYLISSVEGYCSYSGYYECPDGVVVIPVLIIIAIIVTVIIYILRRQNCRKRMKEKRVNAILKAEHVKFILENFKMNTLDSSHFSFII</sequence>